<dbReference type="AlphaFoldDB" id="A0A2W1M0G1"/>
<sequence>MSLTWKKEADPLITSIYSKHLSPLDVYMKYDLLLRDIWLENTYNDLTLSFPQTLKSRPDIFSAVVSFHMLDNVDKAQLSDAVLLFIKELQQLSINLDVNIYIYDSSYYESFSVLQSIIEKVDNEFKLIQSEKILVECYLKTDEVKSSENILACLNGE</sequence>
<name>A0A2W1M0G1_9BACL</name>
<keyword evidence="2" id="KW-1185">Reference proteome</keyword>
<dbReference type="Proteomes" id="UP000249522">
    <property type="component" value="Unassembled WGS sequence"/>
</dbReference>
<comment type="caution">
    <text evidence="1">The sequence shown here is derived from an EMBL/GenBank/DDBJ whole genome shotgun (WGS) entry which is preliminary data.</text>
</comment>
<dbReference type="EMBL" id="QKRB01000030">
    <property type="protein sequence ID" value="PZD97207.1"/>
    <property type="molecule type" value="Genomic_DNA"/>
</dbReference>
<accession>A0A2W1M0G1</accession>
<protein>
    <submittedName>
        <fullName evidence="1">Uncharacterized protein</fullName>
    </submittedName>
</protein>
<organism evidence="1 2">
    <name type="scientific">Paenibacillus sambharensis</name>
    <dbReference type="NCBI Taxonomy" id="1803190"/>
    <lineage>
        <taxon>Bacteria</taxon>
        <taxon>Bacillati</taxon>
        <taxon>Bacillota</taxon>
        <taxon>Bacilli</taxon>
        <taxon>Bacillales</taxon>
        <taxon>Paenibacillaceae</taxon>
        <taxon>Paenibacillus</taxon>
    </lineage>
</organism>
<evidence type="ECO:0000313" key="2">
    <source>
        <dbReference type="Proteomes" id="UP000249522"/>
    </source>
</evidence>
<evidence type="ECO:0000313" key="1">
    <source>
        <dbReference type="EMBL" id="PZD97207.1"/>
    </source>
</evidence>
<proteinExistence type="predicted"/>
<gene>
    <name evidence="1" type="ORF">DNH61_03790</name>
</gene>
<reference evidence="1 2" key="1">
    <citation type="submission" date="2018-06" db="EMBL/GenBank/DDBJ databases">
        <title>Paenibacillus imtechensis sp. nov.</title>
        <authorList>
            <person name="Pinnaka A.K."/>
            <person name="Singh H."/>
            <person name="Kaur M."/>
        </authorList>
    </citation>
    <scope>NUCLEOTIDE SEQUENCE [LARGE SCALE GENOMIC DNA]</scope>
    <source>
        <strain evidence="1 2">SMB1</strain>
    </source>
</reference>